<dbReference type="GO" id="GO:0005886">
    <property type="term" value="C:plasma membrane"/>
    <property type="evidence" value="ECO:0007669"/>
    <property type="project" value="UniProtKB-SubCell"/>
</dbReference>
<organism evidence="9 10">
    <name type="scientific">Allokutzneria albata</name>
    <name type="common">Kibdelosporangium albatum</name>
    <dbReference type="NCBI Taxonomy" id="211114"/>
    <lineage>
        <taxon>Bacteria</taxon>
        <taxon>Bacillati</taxon>
        <taxon>Actinomycetota</taxon>
        <taxon>Actinomycetes</taxon>
        <taxon>Pseudonocardiales</taxon>
        <taxon>Pseudonocardiaceae</taxon>
        <taxon>Allokutzneria</taxon>
    </lineage>
</organism>
<feature type="transmembrane region" description="Helical" evidence="8">
    <location>
        <begin position="71"/>
        <end position="89"/>
    </location>
</feature>
<dbReference type="SUPFAM" id="SSF81345">
    <property type="entry name" value="ABC transporter involved in vitamin B12 uptake, BtuC"/>
    <property type="match status" value="1"/>
</dbReference>
<comment type="similarity">
    <text evidence="2">Belongs to the binding-protein-dependent transport system permease family. FecCD subfamily.</text>
</comment>
<dbReference type="PANTHER" id="PTHR30472:SF24">
    <property type="entry name" value="FERRIC ENTEROBACTIN TRANSPORT SYSTEM PERMEASE PROTEIN FEPG"/>
    <property type="match status" value="1"/>
</dbReference>
<feature type="transmembrane region" description="Helical" evidence="8">
    <location>
        <begin position="126"/>
        <end position="146"/>
    </location>
</feature>
<dbReference type="GO" id="GO:0033214">
    <property type="term" value="P:siderophore-iron import into cell"/>
    <property type="evidence" value="ECO:0007669"/>
    <property type="project" value="TreeGrafter"/>
</dbReference>
<proteinExistence type="inferred from homology"/>
<reference evidence="9 10" key="1">
    <citation type="submission" date="2016-10" db="EMBL/GenBank/DDBJ databases">
        <authorList>
            <person name="de Groot N.N."/>
        </authorList>
    </citation>
    <scope>NUCLEOTIDE SEQUENCE [LARGE SCALE GENOMIC DNA]</scope>
    <source>
        <strain evidence="9 10">DSM 44149</strain>
    </source>
</reference>
<keyword evidence="5 8" id="KW-0812">Transmembrane</keyword>
<feature type="transmembrane region" description="Helical" evidence="8">
    <location>
        <begin position="201"/>
        <end position="224"/>
    </location>
</feature>
<dbReference type="GO" id="GO:0022857">
    <property type="term" value="F:transmembrane transporter activity"/>
    <property type="evidence" value="ECO:0007669"/>
    <property type="project" value="InterPro"/>
</dbReference>
<feature type="transmembrane region" description="Helical" evidence="8">
    <location>
        <begin position="244"/>
        <end position="266"/>
    </location>
</feature>
<evidence type="ECO:0000256" key="3">
    <source>
        <dbReference type="ARBA" id="ARBA00022448"/>
    </source>
</evidence>
<dbReference type="Pfam" id="PF01032">
    <property type="entry name" value="FecCD"/>
    <property type="match status" value="1"/>
</dbReference>
<keyword evidence="7 8" id="KW-0472">Membrane</keyword>
<comment type="subcellular location">
    <subcellularLocation>
        <location evidence="1">Cell membrane</location>
        <topology evidence="1">Multi-pass membrane protein</topology>
    </subcellularLocation>
</comment>
<dbReference type="EMBL" id="LT629701">
    <property type="protein sequence ID" value="SDN47067.1"/>
    <property type="molecule type" value="Genomic_DNA"/>
</dbReference>
<sequence length="340" mass="35223">MIVRFRAVSLRVRPRSALVVITLLLLTFALAAISMTTGDFPLPVSEVVRTVLGFGDPATEFIVNRLRLPRVLIAVLVGAALALSGAVLQSLTRNPLGSPDFIGFAHGSATGALIVILLFQGSMAEISLGALVGGVLTAALAYLLAFRRGVQGFRLVLIGIGLSAMLLAANNYLVTRASLTGAIAAQTWITGTLNGRTWNQVVPLLIALAVLVPPTVYFGQKLALLELGDDKARALGVPVEITRLALLAISVTLAAVATAAAGPIAFVALTAPQLARKLTAAPGPGLTAAAATGALLLVAADLAVQRLFSPAALPVGILTSAIGGVYLAWLLVREWRRNRL</sequence>
<evidence type="ECO:0000256" key="2">
    <source>
        <dbReference type="ARBA" id="ARBA00007935"/>
    </source>
</evidence>
<evidence type="ECO:0000313" key="9">
    <source>
        <dbReference type="EMBL" id="SDN47067.1"/>
    </source>
</evidence>
<dbReference type="Proteomes" id="UP000183376">
    <property type="component" value="Chromosome I"/>
</dbReference>
<evidence type="ECO:0000256" key="6">
    <source>
        <dbReference type="ARBA" id="ARBA00022989"/>
    </source>
</evidence>
<dbReference type="RefSeq" id="WP_043810124.1">
    <property type="nucleotide sequence ID" value="NZ_JOEF01000001.1"/>
</dbReference>
<feature type="transmembrane region" description="Helical" evidence="8">
    <location>
        <begin position="101"/>
        <end position="120"/>
    </location>
</feature>
<evidence type="ECO:0000256" key="5">
    <source>
        <dbReference type="ARBA" id="ARBA00022692"/>
    </source>
</evidence>
<dbReference type="STRING" id="211114.SAMN04489726_6754"/>
<feature type="transmembrane region" description="Helical" evidence="8">
    <location>
        <begin position="311"/>
        <end position="332"/>
    </location>
</feature>
<evidence type="ECO:0000256" key="8">
    <source>
        <dbReference type="SAM" id="Phobius"/>
    </source>
</evidence>
<dbReference type="OrthoDB" id="4455417at2"/>
<dbReference type="CDD" id="cd06550">
    <property type="entry name" value="TM_ABC_iron-siderophores_like"/>
    <property type="match status" value="1"/>
</dbReference>
<dbReference type="PANTHER" id="PTHR30472">
    <property type="entry name" value="FERRIC ENTEROBACTIN TRANSPORT SYSTEM PERMEASE PROTEIN"/>
    <property type="match status" value="1"/>
</dbReference>
<feature type="transmembrane region" description="Helical" evidence="8">
    <location>
        <begin position="286"/>
        <end position="304"/>
    </location>
</feature>
<keyword evidence="10" id="KW-1185">Reference proteome</keyword>
<dbReference type="Gene3D" id="1.10.3470.10">
    <property type="entry name" value="ABC transporter involved in vitamin B12 uptake, BtuC"/>
    <property type="match status" value="1"/>
</dbReference>
<feature type="transmembrane region" description="Helical" evidence="8">
    <location>
        <begin position="153"/>
        <end position="173"/>
    </location>
</feature>
<protein>
    <submittedName>
        <fullName evidence="9">Iron complex transport system permease protein</fullName>
    </submittedName>
</protein>
<evidence type="ECO:0000256" key="1">
    <source>
        <dbReference type="ARBA" id="ARBA00004651"/>
    </source>
</evidence>
<accession>A0A1H0BN15</accession>
<gene>
    <name evidence="9" type="ORF">SAMN04489726_6754</name>
</gene>
<evidence type="ECO:0000256" key="7">
    <source>
        <dbReference type="ARBA" id="ARBA00023136"/>
    </source>
</evidence>
<evidence type="ECO:0000313" key="10">
    <source>
        <dbReference type="Proteomes" id="UP000183376"/>
    </source>
</evidence>
<keyword evidence="3" id="KW-0813">Transport</keyword>
<dbReference type="eggNOG" id="COG4779">
    <property type="taxonomic scope" value="Bacteria"/>
</dbReference>
<keyword evidence="6 8" id="KW-1133">Transmembrane helix</keyword>
<dbReference type="AlphaFoldDB" id="A0A1H0BN15"/>
<evidence type="ECO:0000256" key="4">
    <source>
        <dbReference type="ARBA" id="ARBA00022475"/>
    </source>
</evidence>
<keyword evidence="4" id="KW-1003">Cell membrane</keyword>
<dbReference type="InterPro" id="IPR000522">
    <property type="entry name" value="ABC_transptr_permease_BtuC"/>
</dbReference>
<dbReference type="InterPro" id="IPR037294">
    <property type="entry name" value="ABC_BtuC-like"/>
</dbReference>
<name>A0A1H0BN15_ALLAB</name>